<reference evidence="1" key="1">
    <citation type="submission" date="2018-02" db="EMBL/GenBank/DDBJ databases">
        <title>Rhizophora mucronata_Transcriptome.</title>
        <authorList>
            <person name="Meera S.P."/>
            <person name="Sreeshan A."/>
            <person name="Augustine A."/>
        </authorList>
    </citation>
    <scope>NUCLEOTIDE SEQUENCE</scope>
    <source>
        <tissue evidence="1">Leaf</tissue>
    </source>
</reference>
<dbReference type="AlphaFoldDB" id="A0A2P2PPY9"/>
<dbReference type="EMBL" id="GGEC01076323">
    <property type="protein sequence ID" value="MBX56807.1"/>
    <property type="molecule type" value="Transcribed_RNA"/>
</dbReference>
<evidence type="ECO:0000313" key="1">
    <source>
        <dbReference type="EMBL" id="MBX56807.1"/>
    </source>
</evidence>
<sequence length="21" mass="2608">MFYHSYSNYNLILANKPFKRT</sequence>
<organism evidence="1">
    <name type="scientific">Rhizophora mucronata</name>
    <name type="common">Asiatic mangrove</name>
    <dbReference type="NCBI Taxonomy" id="61149"/>
    <lineage>
        <taxon>Eukaryota</taxon>
        <taxon>Viridiplantae</taxon>
        <taxon>Streptophyta</taxon>
        <taxon>Embryophyta</taxon>
        <taxon>Tracheophyta</taxon>
        <taxon>Spermatophyta</taxon>
        <taxon>Magnoliopsida</taxon>
        <taxon>eudicotyledons</taxon>
        <taxon>Gunneridae</taxon>
        <taxon>Pentapetalae</taxon>
        <taxon>rosids</taxon>
        <taxon>fabids</taxon>
        <taxon>Malpighiales</taxon>
        <taxon>Rhizophoraceae</taxon>
        <taxon>Rhizophora</taxon>
    </lineage>
</organism>
<proteinExistence type="predicted"/>
<protein>
    <submittedName>
        <fullName evidence="1">Uncharacterized protein</fullName>
    </submittedName>
</protein>
<name>A0A2P2PPY9_RHIMU</name>
<accession>A0A2P2PPY9</accession>